<keyword evidence="2" id="KW-1185">Reference proteome</keyword>
<accession>A0AAP0G8P1</accession>
<sequence>MFSTPLLCRHWPRLTMGRRLATNSQLLVKVDANLIVVEASKEEEIYEYDDNINLIQSSNAWTQFKENVKWKEGREKKNHMFTRLVKWVVLFRVSLEEHDKGHKRRMNAKWWSSQQ</sequence>
<comment type="caution">
    <text evidence="1">The sequence shown here is derived from an EMBL/GenBank/DDBJ whole genome shotgun (WGS) entry which is preliminary data.</text>
</comment>
<protein>
    <submittedName>
        <fullName evidence="1">Uncharacterized protein</fullName>
    </submittedName>
</protein>
<name>A0AAP0G8P1_9ASPA</name>
<dbReference type="EMBL" id="JBBWWQ010000006">
    <property type="protein sequence ID" value="KAK8944691.1"/>
    <property type="molecule type" value="Genomic_DNA"/>
</dbReference>
<reference evidence="1 2" key="1">
    <citation type="journal article" date="2022" name="Nat. Plants">
        <title>Genomes of leafy and leafless Platanthera orchids illuminate the evolution of mycoheterotrophy.</title>
        <authorList>
            <person name="Li M.H."/>
            <person name="Liu K.W."/>
            <person name="Li Z."/>
            <person name="Lu H.C."/>
            <person name="Ye Q.L."/>
            <person name="Zhang D."/>
            <person name="Wang J.Y."/>
            <person name="Li Y.F."/>
            <person name="Zhong Z.M."/>
            <person name="Liu X."/>
            <person name="Yu X."/>
            <person name="Liu D.K."/>
            <person name="Tu X.D."/>
            <person name="Liu B."/>
            <person name="Hao Y."/>
            <person name="Liao X.Y."/>
            <person name="Jiang Y.T."/>
            <person name="Sun W.H."/>
            <person name="Chen J."/>
            <person name="Chen Y.Q."/>
            <person name="Ai Y."/>
            <person name="Zhai J.W."/>
            <person name="Wu S.S."/>
            <person name="Zhou Z."/>
            <person name="Hsiao Y.Y."/>
            <person name="Wu W.L."/>
            <person name="Chen Y.Y."/>
            <person name="Lin Y.F."/>
            <person name="Hsu J.L."/>
            <person name="Li C.Y."/>
            <person name="Wang Z.W."/>
            <person name="Zhao X."/>
            <person name="Zhong W.Y."/>
            <person name="Ma X.K."/>
            <person name="Ma L."/>
            <person name="Huang J."/>
            <person name="Chen G.Z."/>
            <person name="Huang M.Z."/>
            <person name="Huang L."/>
            <person name="Peng D.H."/>
            <person name="Luo Y.B."/>
            <person name="Zou S.Q."/>
            <person name="Chen S.P."/>
            <person name="Lan S."/>
            <person name="Tsai W.C."/>
            <person name="Van de Peer Y."/>
            <person name="Liu Z.J."/>
        </authorList>
    </citation>
    <scope>NUCLEOTIDE SEQUENCE [LARGE SCALE GENOMIC DNA]</scope>
    <source>
        <strain evidence="1">Lor287</strain>
    </source>
</reference>
<dbReference type="Proteomes" id="UP001418222">
    <property type="component" value="Unassembled WGS sequence"/>
</dbReference>
<gene>
    <name evidence="1" type="ORF">KSP39_PZI008349</name>
</gene>
<evidence type="ECO:0000313" key="1">
    <source>
        <dbReference type="EMBL" id="KAK8944691.1"/>
    </source>
</evidence>
<dbReference type="AlphaFoldDB" id="A0AAP0G8P1"/>
<proteinExistence type="predicted"/>
<evidence type="ECO:0000313" key="2">
    <source>
        <dbReference type="Proteomes" id="UP001418222"/>
    </source>
</evidence>
<organism evidence="1 2">
    <name type="scientific">Platanthera zijinensis</name>
    <dbReference type="NCBI Taxonomy" id="2320716"/>
    <lineage>
        <taxon>Eukaryota</taxon>
        <taxon>Viridiplantae</taxon>
        <taxon>Streptophyta</taxon>
        <taxon>Embryophyta</taxon>
        <taxon>Tracheophyta</taxon>
        <taxon>Spermatophyta</taxon>
        <taxon>Magnoliopsida</taxon>
        <taxon>Liliopsida</taxon>
        <taxon>Asparagales</taxon>
        <taxon>Orchidaceae</taxon>
        <taxon>Orchidoideae</taxon>
        <taxon>Orchideae</taxon>
        <taxon>Orchidinae</taxon>
        <taxon>Platanthera</taxon>
    </lineage>
</organism>